<name>A0ACC2HXD7_9PEZI</name>
<dbReference type="Proteomes" id="UP001153334">
    <property type="component" value="Unassembled WGS sequence"/>
</dbReference>
<evidence type="ECO:0000313" key="1">
    <source>
        <dbReference type="EMBL" id="KAJ8107636.1"/>
    </source>
</evidence>
<reference evidence="1" key="1">
    <citation type="submission" date="2022-11" db="EMBL/GenBank/DDBJ databases">
        <title>Genome Sequence of Nemania bipapillata.</title>
        <authorList>
            <person name="Buettner E."/>
        </authorList>
    </citation>
    <scope>NUCLEOTIDE SEQUENCE</scope>
    <source>
        <strain evidence="1">CP14</strain>
    </source>
</reference>
<accession>A0ACC2HXD7</accession>
<proteinExistence type="predicted"/>
<sequence length="502" mass="53931">MSGLEVDLVLPNGKPIQLSIGLFINNEFVRGSSVEKLTSIDPANEESIASVEIATETDVDRAVDAARAAFNNPAWRDLTPEDRAQLLHRAADLCEKHLDELFALQAWDVGKPYQSSKAGEGAHFLGCLRYFAGWADKLTGKSFPVSKDKFGYSIRQPVGVCGAITPWNYPLTQSAWKLGPALATGNVIILKPSEHSPLAALYLAKLFKEAGYPPGVVQVLNGYGNRTGEAIASHLGVDKIAFTGSTATGKRVLRSAAVNMKRVSIEAGGKTAFIVFDDADLEQAAKWAKEGGFGNSGQICNANSRVLVQEGVQDKFINLFSDIAQATTVGLPFDDATTQGPQASKMQYDKVLGYIHSANQQGAKLVTGGKPYTCDAANGRGYFIEPTIYTNVTPDMTIFREEVFGPVIAVSTFKTEDEAVALANDSTYGLAAVVFSENLKKAHRVAARLQTGTVWINESNGTDYKLPFGGVKQSGLGRELGESALDGYTEEQIIHVNLGVQL</sequence>
<protein>
    <submittedName>
        <fullName evidence="1">Uncharacterized protein</fullName>
    </submittedName>
</protein>
<gene>
    <name evidence="1" type="ORF">ONZ43_g6673</name>
</gene>
<evidence type="ECO:0000313" key="2">
    <source>
        <dbReference type="Proteomes" id="UP001153334"/>
    </source>
</evidence>
<organism evidence="1 2">
    <name type="scientific">Nemania bipapillata</name>
    <dbReference type="NCBI Taxonomy" id="110536"/>
    <lineage>
        <taxon>Eukaryota</taxon>
        <taxon>Fungi</taxon>
        <taxon>Dikarya</taxon>
        <taxon>Ascomycota</taxon>
        <taxon>Pezizomycotina</taxon>
        <taxon>Sordariomycetes</taxon>
        <taxon>Xylariomycetidae</taxon>
        <taxon>Xylariales</taxon>
        <taxon>Xylariaceae</taxon>
        <taxon>Nemania</taxon>
    </lineage>
</organism>
<comment type="caution">
    <text evidence="1">The sequence shown here is derived from an EMBL/GenBank/DDBJ whole genome shotgun (WGS) entry which is preliminary data.</text>
</comment>
<keyword evidence="2" id="KW-1185">Reference proteome</keyword>
<dbReference type="EMBL" id="JAPESX010002474">
    <property type="protein sequence ID" value="KAJ8107636.1"/>
    <property type="molecule type" value="Genomic_DNA"/>
</dbReference>